<evidence type="ECO:0000256" key="4">
    <source>
        <dbReference type="SAM" id="MobiDB-lite"/>
    </source>
</evidence>
<keyword evidence="2" id="KW-0472">Membrane</keyword>
<comment type="caution">
    <text evidence="5">The sequence shown here is derived from an EMBL/GenBank/DDBJ whole genome shotgun (WGS) entry which is preliminary data.</text>
</comment>
<name>A0ABT1G8V2_9GAMM</name>
<dbReference type="Proteomes" id="UP001523550">
    <property type="component" value="Unassembled WGS sequence"/>
</dbReference>
<evidence type="ECO:0000313" key="6">
    <source>
        <dbReference type="Proteomes" id="UP001523550"/>
    </source>
</evidence>
<keyword evidence="6" id="KW-1185">Reference proteome</keyword>
<comment type="subcellular location">
    <subcellularLocation>
        <location evidence="1">Cell outer membrane</location>
    </subcellularLocation>
</comment>
<accession>A0ABT1G8V2</accession>
<organism evidence="5 6">
    <name type="scientific">Natronospira proteinivora</name>
    <dbReference type="NCBI Taxonomy" id="1807133"/>
    <lineage>
        <taxon>Bacteria</taxon>
        <taxon>Pseudomonadati</taxon>
        <taxon>Pseudomonadota</taxon>
        <taxon>Gammaproteobacteria</taxon>
        <taxon>Natronospirales</taxon>
        <taxon>Natronospiraceae</taxon>
        <taxon>Natronospira</taxon>
    </lineage>
</organism>
<keyword evidence="3" id="KW-0998">Cell outer membrane</keyword>
<evidence type="ECO:0008006" key="7">
    <source>
        <dbReference type="Google" id="ProtNLM"/>
    </source>
</evidence>
<evidence type="ECO:0000313" key="5">
    <source>
        <dbReference type="EMBL" id="MCP1727744.1"/>
    </source>
</evidence>
<evidence type="ECO:0000256" key="2">
    <source>
        <dbReference type="ARBA" id="ARBA00023136"/>
    </source>
</evidence>
<evidence type="ECO:0000256" key="1">
    <source>
        <dbReference type="ARBA" id="ARBA00004442"/>
    </source>
</evidence>
<sequence>MMDEIAPIRQPMHRWALALLFLIISTPQILQAGDWAVDTSLGISEGGTWRSHLLVERLLGESSHIYTGLGQTRVDSDDLALDTRSLSLGGGHRLNENVSLGSWYERWGRSGDISSDSLNGRLSWRPGPYRLSLVPGFRWVTLHAGAPAAGPNGQGGGPPDHVDLPPVREGSDGEELAEDFDLLSRSLGLRFGRELGEDWRLRVSATWYDYDKDAATLATREGVENLSLSALTLAQGFSEHRYGLGVSWSFDEWRELGLDLGRDKSAVDGLYSDTLSLRYLTPVGRQWDMELELGAARTEGFGRSWFSGVHLSWYP</sequence>
<proteinExistence type="predicted"/>
<feature type="region of interest" description="Disordered" evidence="4">
    <location>
        <begin position="148"/>
        <end position="171"/>
    </location>
</feature>
<dbReference type="SUPFAM" id="SSF56935">
    <property type="entry name" value="Porins"/>
    <property type="match status" value="1"/>
</dbReference>
<protein>
    <recommendedName>
        <fullName evidence="7">Outer membrane beta-barrel porin/alpha-amylase</fullName>
    </recommendedName>
</protein>
<dbReference type="RefSeq" id="WP_253448456.1">
    <property type="nucleotide sequence ID" value="NZ_JALJYF010000002.1"/>
</dbReference>
<reference evidence="5 6" key="1">
    <citation type="submission" date="2022-03" db="EMBL/GenBank/DDBJ databases">
        <title>Genomic Encyclopedia of Type Strains, Phase III (KMG-III): the genomes of soil and plant-associated and newly described type strains.</title>
        <authorList>
            <person name="Whitman W."/>
        </authorList>
    </citation>
    <scope>NUCLEOTIDE SEQUENCE [LARGE SCALE GENOMIC DNA]</scope>
    <source>
        <strain evidence="5 6">BSker1</strain>
    </source>
</reference>
<dbReference type="EMBL" id="JALJYF010000002">
    <property type="protein sequence ID" value="MCP1727744.1"/>
    <property type="molecule type" value="Genomic_DNA"/>
</dbReference>
<gene>
    <name evidence="5" type="ORF">J2T60_001744</name>
</gene>
<dbReference type="Gene3D" id="2.40.170.20">
    <property type="entry name" value="TonB-dependent receptor, beta-barrel domain"/>
    <property type="match status" value="1"/>
</dbReference>
<dbReference type="InterPro" id="IPR036942">
    <property type="entry name" value="Beta-barrel_TonB_sf"/>
</dbReference>
<evidence type="ECO:0000256" key="3">
    <source>
        <dbReference type="ARBA" id="ARBA00023237"/>
    </source>
</evidence>